<organism evidence="14 15">
    <name type="scientific">Pseudolycoriella hygida</name>
    <dbReference type="NCBI Taxonomy" id="35572"/>
    <lineage>
        <taxon>Eukaryota</taxon>
        <taxon>Metazoa</taxon>
        <taxon>Ecdysozoa</taxon>
        <taxon>Arthropoda</taxon>
        <taxon>Hexapoda</taxon>
        <taxon>Insecta</taxon>
        <taxon>Pterygota</taxon>
        <taxon>Neoptera</taxon>
        <taxon>Endopterygota</taxon>
        <taxon>Diptera</taxon>
        <taxon>Nematocera</taxon>
        <taxon>Sciaroidea</taxon>
        <taxon>Sciaridae</taxon>
        <taxon>Pseudolycoriella</taxon>
    </lineage>
</organism>
<evidence type="ECO:0000256" key="1">
    <source>
        <dbReference type="ARBA" id="ARBA00006692"/>
    </source>
</evidence>
<dbReference type="Gene3D" id="1.20.900.10">
    <property type="entry name" value="Dbl homology (DH) domain"/>
    <property type="match status" value="1"/>
</dbReference>
<dbReference type="InterPro" id="IPR051336">
    <property type="entry name" value="RhoGEF_Guanine_NuclExch_SF"/>
</dbReference>
<dbReference type="Gene3D" id="2.30.29.30">
    <property type="entry name" value="Pleckstrin-homology domain (PH domain)/Phosphotyrosine-binding domain (PTB)"/>
    <property type="match status" value="1"/>
</dbReference>
<dbReference type="GO" id="GO:0005737">
    <property type="term" value="C:cytoplasm"/>
    <property type="evidence" value="ECO:0007669"/>
    <property type="project" value="TreeGrafter"/>
</dbReference>
<feature type="region of interest" description="Disordered" evidence="9">
    <location>
        <begin position="2018"/>
        <end position="2103"/>
    </location>
</feature>
<dbReference type="SMART" id="SM00233">
    <property type="entry name" value="PH"/>
    <property type="match status" value="1"/>
</dbReference>
<dbReference type="Pfam" id="PF00621">
    <property type="entry name" value="RhoGEF"/>
    <property type="match status" value="1"/>
</dbReference>
<dbReference type="SUPFAM" id="SSF48726">
    <property type="entry name" value="Immunoglobulin"/>
    <property type="match status" value="2"/>
</dbReference>
<dbReference type="InterPro" id="IPR001849">
    <property type="entry name" value="PH_domain"/>
</dbReference>
<keyword evidence="15" id="KW-1185">Reference proteome</keyword>
<dbReference type="OrthoDB" id="5969272at2759"/>
<dbReference type="CDD" id="cd13325">
    <property type="entry name" value="PH_unc89"/>
    <property type="match status" value="1"/>
</dbReference>
<dbReference type="InterPro" id="IPR007110">
    <property type="entry name" value="Ig-like_dom"/>
</dbReference>
<dbReference type="InterPro" id="IPR013783">
    <property type="entry name" value="Ig-like_fold"/>
</dbReference>
<feature type="compositionally biased region" description="Low complexity" evidence="9">
    <location>
        <begin position="2358"/>
        <end position="2372"/>
    </location>
</feature>
<feature type="compositionally biased region" description="Polar residues" evidence="9">
    <location>
        <begin position="1977"/>
        <end position="1988"/>
    </location>
</feature>
<feature type="domain" description="SH3" evidence="10">
    <location>
        <begin position="1473"/>
        <end position="1542"/>
    </location>
</feature>
<dbReference type="InterPro" id="IPR055251">
    <property type="entry name" value="SOS1_NGEF_PH"/>
</dbReference>
<dbReference type="PROSITE" id="PS50003">
    <property type="entry name" value="PH_DOMAIN"/>
    <property type="match status" value="1"/>
</dbReference>
<feature type="compositionally biased region" description="Low complexity" evidence="9">
    <location>
        <begin position="1996"/>
        <end position="2006"/>
    </location>
</feature>
<accession>A0A9Q0N0D3</accession>
<keyword evidence="5" id="KW-0547">Nucleotide-binding</keyword>
<feature type="compositionally biased region" description="Polar residues" evidence="9">
    <location>
        <begin position="2018"/>
        <end position="2033"/>
    </location>
</feature>
<comment type="caution">
    <text evidence="14">The sequence shown here is derived from an EMBL/GenBank/DDBJ whole genome shotgun (WGS) entry which is preliminary data.</text>
</comment>
<evidence type="ECO:0000313" key="15">
    <source>
        <dbReference type="Proteomes" id="UP001151699"/>
    </source>
</evidence>
<dbReference type="EMBL" id="WJQU01000002">
    <property type="protein sequence ID" value="KAJ6641273.1"/>
    <property type="molecule type" value="Genomic_DNA"/>
</dbReference>
<dbReference type="GO" id="GO:0019898">
    <property type="term" value="C:extrinsic component of membrane"/>
    <property type="evidence" value="ECO:0007669"/>
    <property type="project" value="TreeGrafter"/>
</dbReference>
<dbReference type="InterPro" id="IPR035899">
    <property type="entry name" value="DBL_dom_sf"/>
</dbReference>
<evidence type="ECO:0000259" key="10">
    <source>
        <dbReference type="PROSITE" id="PS50002"/>
    </source>
</evidence>
<evidence type="ECO:0000256" key="3">
    <source>
        <dbReference type="ARBA" id="ARBA00022658"/>
    </source>
</evidence>
<dbReference type="Gene3D" id="2.30.30.40">
    <property type="entry name" value="SH3 Domains"/>
    <property type="match status" value="1"/>
</dbReference>
<dbReference type="InterPro" id="IPR036028">
    <property type="entry name" value="SH3-like_dom_sf"/>
</dbReference>
<feature type="region of interest" description="Disordered" evidence="9">
    <location>
        <begin position="1964"/>
        <end position="2006"/>
    </location>
</feature>
<dbReference type="GO" id="GO:0005085">
    <property type="term" value="F:guanyl-nucleotide exchange factor activity"/>
    <property type="evidence" value="ECO:0007669"/>
    <property type="project" value="UniProtKB-KW"/>
</dbReference>
<gene>
    <name evidence="14" type="primary">Unc-89_4</name>
    <name evidence="14" type="ORF">Bhyg_06208</name>
</gene>
<feature type="region of interest" description="Disordered" evidence="9">
    <location>
        <begin position="2303"/>
        <end position="2385"/>
    </location>
</feature>
<dbReference type="SUPFAM" id="SSF48065">
    <property type="entry name" value="DBL homology domain (DH-domain)"/>
    <property type="match status" value="1"/>
</dbReference>
<dbReference type="InterPro" id="IPR011993">
    <property type="entry name" value="PH-like_dom_sf"/>
</dbReference>
<dbReference type="PANTHER" id="PTHR22826">
    <property type="entry name" value="RHO GUANINE EXCHANGE FACTOR-RELATED"/>
    <property type="match status" value="1"/>
</dbReference>
<feature type="compositionally biased region" description="Basic and acidic residues" evidence="9">
    <location>
        <begin position="2308"/>
        <end position="2319"/>
    </location>
</feature>
<dbReference type="GO" id="GO:0005524">
    <property type="term" value="F:ATP binding"/>
    <property type="evidence" value="ECO:0007669"/>
    <property type="project" value="UniProtKB-KW"/>
</dbReference>
<dbReference type="Gene3D" id="2.60.40.10">
    <property type="entry name" value="Immunoglobulins"/>
    <property type="match status" value="2"/>
</dbReference>
<dbReference type="FunFam" id="2.60.40.10:FF:000145">
    <property type="entry name" value="Myosin light chain kinase, smooth muscle"/>
    <property type="match status" value="1"/>
</dbReference>
<dbReference type="PROSITE" id="PS50010">
    <property type="entry name" value="DH_2"/>
    <property type="match status" value="1"/>
</dbReference>
<sequence length="2643" mass="296446">MSFCRITGKSRGLPKPNYFPLLAPISPADAKRFCRVTGKAYGLPSHHYIPVILTTFSNKTKCKITNSKENGSLHHYPDTNYGKRKHVVLADYRYVFPIFDERDETQKGLIDLLNSKETTNNEDFVYKVGERKCNLVFPAKLEAAVRDGDVRDVMLAKNSDTVLLKMRQGKNVSVDLHEYDRDSGHLYEGEGPTYDVFLQREKEEQATRKKKKRKENLSQITKIFESKERIQDEEVFQEFAIKEAKRQKMEAREASKKMNVEFSENQMGATRSKCNVYLNSGDWRDLVKPVIESWDWDTYEKEVATLESKSVLATTLPTPQKIEAQIIEAKEIDIDKEALDGTSGFDCVPCIGPLTPFDQKVEATENVKHLTPLQLKKMQNVSATISNDKELQDALPKPHEISHAISKISEGKPSIINKVPGLTLDIDKAKSVFLTGQVVATPGGDVFIPGQAVATPAGMKYVPGLTVQTPGGPSFIPGVVVETPNVNSPTFIAGQIVDDKFICGQTINTPQESKFIEGQTVCTPEGFKFVPGVVNSENVFVPGQNIQTPEGVKFVPGQTITVDDEEQFIAGQNVFTDDCGWTFTPGQILDDKFVAGKSIITAEGSKFVQGQYVNEVFVPGMTVESKNGAKFVPGMNVETKQGTKFIEGQMVSSPHGEIFMPGKSILNKDGIIEFAVAQTVNDISFNKPIQSGFVIDSSHMEIMNPSLSVFGHMVQTSSGIEFYPDKIDVEHLPSGKIVPGKLIKQNGDSKFVPGIMENGGFIPGQVVWTENGEQFIPGQVIETKEGLKFVPGQVIETKSGSKFVPGQSVQTADGVRFVPGQILHTKAGPTFIPGQVIYTEEEGERFVPGQVVDTDDGPRFVPGRVVENGDKVTFIPGQIVQTDEGPRFVAPDLSDIEGEQQFSVQSFLVTPEELTLLKPSHTWTKSAESKGELSIDSKMLRQLSEAGMTIGRQIEASAVDIVLQSTLDKQTVGKLAEKLNISSNDSLEKLFEIIKNVVNITTEKSRNSVLSGEMVNGHAKYISEMCFNNNYKEETMHLVDVVASTVLAVIASHELWSKNKTKPNNSSLYELISQELESKLEHCTSMLHVDAMDESMIRLTEKRVNDVMKEMNVLNKIESMKSLLTSDSVDEIAIVENVSQALASDPDMVYSLKILTQKNPQIVSNIRKHLHMSQCEASREEAELVKAVERAVINAVKESNECTIFDLFANDRQDVLLKKTLALSKALGKTDVTIILNDALKDPKKGKFALENASAMELMQRVLIMEELSNQSSDLKSSFDELINDPWLARNNSQVRELIRKSAVVTIVPVDKPELTSSNEFPTAYLHSDNQLAVEDYLLRQTKSRGAFLIVKDGIQAVVPRELSNLILTGKCSYTVLDENGIRHFEPLHVFSALKLNTPSTAHRFSIYSCDVANGDDMEIESMLTSTCSTLSTDIRLTSTTNNVAAKKNLENTDNTDMYKKRRMIENYVKYNKVNDILVVNQNYTSDGPDHFSLRRGDLVEVLEAPPSTTNGETRWLVRLFDGSEHHKEGWVPMSILDVQKTDSSVYGEKGDDAAYRREAVVRELIETEEEFGRDLLLVVEHYLKILDNPKTPKNVSDNKDIIFGNFKQIAEFHNTVLIEGVKYYAEKPNMIGKTFLRLERDFDKHVTYCRDEPTAQDFLANNDEVRDFFEELSQKLGDDKSLSEHLQLPIQRINDYQLLLKELVKYSLRLGENVADLQKALELMLSVPHRAIDNKFLASIEGYRGNIHKLGRLLTHEWWTVTDKEGKSKERYIFLFKSRLLVCKVRRISDDRSVFVLKDIIKLPEVDIHDQLNSNSFDINIKGQQSQLKLTAHQEQIKQLWLDEIVQYVNDPLALHEHAIDDLRIDPTQVKSDIEGEVFKLPQRIAAYESDGIKPSEVAKDHYLPHIEKKLTQVEGNFVKSEEKTIKAEEKSVKAEEKLVKLEEKSVKVEEKSVKVEEKLVKAEEKSLKAEEKSVNTQQKITQSTDQAAIKVENSSQSSKLSSLKETTVVQKAIEQTTVTTESSAEKTSTVTDNKKSEVLHAQHTEPPKSESIKEETLSKKTDSKQIEGAAVQKEKVPSPGTNVNSKRIESNQKLEDKGNGNDDQQQALIAFARNPNQPHDADDQRTGQATNTNQSLTNPSASQSNANNQLVQRYQTISLFNFGDTRGDDNDPPRPNLPHFLIPPHLVAYETSFEIHIRKIPFPSPPPPPRYVKKLLVHTESLERKTRAFLSGNFDFSDTDKSLRTARQKIRSLKTTFITADDDAKHAEDTIEKAKSGNFLHIYNPHLGVEKPQYEFIEVPPEEECSEHPNRRSERGISEQTQDMSENYSSRYSSRSSRRERKVEVSSRNYGEDNYESSYGSSRKSRYSSSRNEEQLTSSNAASESANAFTISTGVVGFGKPIFKKTAKGINIEPGQNASFEVQFEEKASNLTWLKDNKPLDDRLADRISTEELDGNYYQLNIKHCCESDSGLYTAKASNGPDSSTCSAQLIVHEKTAEERKAIAEQNTPHIIIRLKDTEIMENTFLRFMVKIQGEPRPKVQFTKDGLEIQPGDAHFQVNSEKDYLGYYELIIPEVKKSDAGHYSCTATNKYGIDKCDAVVTVCEDKNIFGDNFGKILPAGEQPSFSWKRNGIEFDPEERFK</sequence>
<keyword evidence="4" id="KW-0677">Repeat</keyword>
<dbReference type="PROSITE" id="PS50002">
    <property type="entry name" value="SH3"/>
    <property type="match status" value="1"/>
</dbReference>
<dbReference type="SMART" id="SM00325">
    <property type="entry name" value="RhoGEF"/>
    <property type="match status" value="1"/>
</dbReference>
<proteinExistence type="inferred from homology"/>
<keyword evidence="6" id="KW-0067">ATP-binding</keyword>
<keyword evidence="7" id="KW-0393">Immunoglobulin domain</keyword>
<protein>
    <submittedName>
        <fullName evidence="14">Obscurin</fullName>
    </submittedName>
</protein>
<evidence type="ECO:0000313" key="14">
    <source>
        <dbReference type="EMBL" id="KAJ6641273.1"/>
    </source>
</evidence>
<reference evidence="14" key="1">
    <citation type="submission" date="2022-07" db="EMBL/GenBank/DDBJ databases">
        <authorList>
            <person name="Trinca V."/>
            <person name="Uliana J.V.C."/>
            <person name="Torres T.T."/>
            <person name="Ward R.J."/>
            <person name="Monesi N."/>
        </authorList>
    </citation>
    <scope>NUCLEOTIDE SEQUENCE</scope>
    <source>
        <strain evidence="14">HSMRA1968</strain>
        <tissue evidence="14">Whole embryos</tissue>
    </source>
</reference>
<feature type="domain" description="Ig-like" evidence="13">
    <location>
        <begin position="2403"/>
        <end position="2493"/>
    </location>
</feature>
<feature type="compositionally biased region" description="Basic and acidic residues" evidence="9">
    <location>
        <begin position="2088"/>
        <end position="2102"/>
    </location>
</feature>
<feature type="domain" description="PH" evidence="11">
    <location>
        <begin position="1747"/>
        <end position="1851"/>
    </location>
</feature>
<evidence type="ECO:0000256" key="8">
    <source>
        <dbReference type="PROSITE-ProRule" id="PRU00192"/>
    </source>
</evidence>
<dbReference type="Pfam" id="PF22697">
    <property type="entry name" value="SOS1_NGEF_PH"/>
    <property type="match status" value="1"/>
</dbReference>
<dbReference type="InterPro" id="IPR000219">
    <property type="entry name" value="DH_dom"/>
</dbReference>
<evidence type="ECO:0000256" key="5">
    <source>
        <dbReference type="ARBA" id="ARBA00022741"/>
    </source>
</evidence>
<feature type="domain" description="Ig-like" evidence="13">
    <location>
        <begin position="2511"/>
        <end position="2603"/>
    </location>
</feature>
<evidence type="ECO:0000259" key="11">
    <source>
        <dbReference type="PROSITE" id="PS50003"/>
    </source>
</evidence>
<keyword evidence="3" id="KW-0344">Guanine-nucleotide releasing factor</keyword>
<dbReference type="Pfam" id="PF07679">
    <property type="entry name" value="I-set"/>
    <property type="match status" value="2"/>
</dbReference>
<keyword evidence="2 8" id="KW-0728">SH3 domain</keyword>
<evidence type="ECO:0000259" key="13">
    <source>
        <dbReference type="PROSITE" id="PS50835"/>
    </source>
</evidence>
<dbReference type="Proteomes" id="UP001151699">
    <property type="component" value="Chromosome B"/>
</dbReference>
<feature type="compositionally biased region" description="Basic and acidic residues" evidence="9">
    <location>
        <begin position="1964"/>
        <end position="1975"/>
    </location>
</feature>
<evidence type="ECO:0000256" key="7">
    <source>
        <dbReference type="ARBA" id="ARBA00023319"/>
    </source>
</evidence>
<dbReference type="FunFam" id="2.30.29.30:FF:000519">
    <property type="entry name" value="Muscle M-line assembly protein unc-89-like Protein"/>
    <property type="match status" value="1"/>
</dbReference>
<evidence type="ECO:0000259" key="12">
    <source>
        <dbReference type="PROSITE" id="PS50010"/>
    </source>
</evidence>
<dbReference type="InterPro" id="IPR036179">
    <property type="entry name" value="Ig-like_dom_sf"/>
</dbReference>
<dbReference type="InterPro" id="IPR013098">
    <property type="entry name" value="Ig_I-set"/>
</dbReference>
<feature type="non-terminal residue" evidence="14">
    <location>
        <position position="1"/>
    </location>
</feature>
<comment type="similarity">
    <text evidence="1">Belongs to the protein kinase superfamily. CAMK Ser/Thr protein kinase family.</text>
</comment>
<evidence type="ECO:0000256" key="4">
    <source>
        <dbReference type="ARBA" id="ARBA00022737"/>
    </source>
</evidence>
<evidence type="ECO:0000256" key="6">
    <source>
        <dbReference type="ARBA" id="ARBA00022840"/>
    </source>
</evidence>
<dbReference type="PANTHER" id="PTHR22826:SF106">
    <property type="entry name" value="TRIO, ISOFORM A"/>
    <property type="match status" value="1"/>
</dbReference>
<dbReference type="Pfam" id="PF07653">
    <property type="entry name" value="SH3_2"/>
    <property type="match status" value="1"/>
</dbReference>
<evidence type="ECO:0000256" key="9">
    <source>
        <dbReference type="SAM" id="MobiDB-lite"/>
    </source>
</evidence>
<dbReference type="FunFam" id="1.20.900.10:FF:000033">
    <property type="entry name" value="Muscle M-line assembly protein unc-89-like Protein"/>
    <property type="match status" value="1"/>
</dbReference>
<evidence type="ECO:0000256" key="2">
    <source>
        <dbReference type="ARBA" id="ARBA00022443"/>
    </source>
</evidence>
<feature type="compositionally biased region" description="Low complexity" evidence="9">
    <location>
        <begin position="2327"/>
        <end position="2337"/>
    </location>
</feature>
<dbReference type="PROSITE" id="PS50835">
    <property type="entry name" value="IG_LIKE"/>
    <property type="match status" value="2"/>
</dbReference>
<name>A0A9Q0N0D3_9DIPT</name>
<dbReference type="SMART" id="SM00409">
    <property type="entry name" value="IG"/>
    <property type="match status" value="2"/>
</dbReference>
<dbReference type="SUPFAM" id="SSF50729">
    <property type="entry name" value="PH domain-like"/>
    <property type="match status" value="1"/>
</dbReference>
<dbReference type="InterPro" id="IPR001452">
    <property type="entry name" value="SH3_domain"/>
</dbReference>
<feature type="domain" description="DH" evidence="12">
    <location>
        <begin position="1557"/>
        <end position="1735"/>
    </location>
</feature>
<dbReference type="InterPro" id="IPR003599">
    <property type="entry name" value="Ig_sub"/>
</dbReference>
<dbReference type="CDD" id="cd00160">
    <property type="entry name" value="RhoGEF"/>
    <property type="match status" value="1"/>
</dbReference>
<dbReference type="SUPFAM" id="SSF50044">
    <property type="entry name" value="SH3-domain"/>
    <property type="match status" value="1"/>
</dbReference>
<feature type="region of interest" description="Disordered" evidence="9">
    <location>
        <begin position="2117"/>
        <end position="2147"/>
    </location>
</feature>
<feature type="compositionally biased region" description="Polar residues" evidence="9">
    <location>
        <begin position="2128"/>
        <end position="2141"/>
    </location>
</feature>
<feature type="compositionally biased region" description="Basic and acidic residues" evidence="9">
    <location>
        <begin position="2034"/>
        <end position="2067"/>
    </location>
</feature>